<comment type="caution">
    <text evidence="5">The sequence shown here is derived from an EMBL/GenBank/DDBJ whole genome shotgun (WGS) entry which is preliminary data.</text>
</comment>
<dbReference type="InterPro" id="IPR052766">
    <property type="entry name" value="S41A_metabolite_peptidase"/>
</dbReference>
<accession>A0A9P8CYK0</accession>
<gene>
    <name evidence="5" type="ORF">KVV02_001352</name>
</gene>
<evidence type="ECO:0000313" key="5">
    <source>
        <dbReference type="EMBL" id="KAG9323511.1"/>
    </source>
</evidence>
<evidence type="ECO:0000256" key="1">
    <source>
        <dbReference type="SAM" id="MobiDB-lite"/>
    </source>
</evidence>
<dbReference type="InterPro" id="IPR029045">
    <property type="entry name" value="ClpP/crotonase-like_dom_sf"/>
</dbReference>
<dbReference type="Proteomes" id="UP000717515">
    <property type="component" value="Unassembled WGS sequence"/>
</dbReference>
<dbReference type="Pfam" id="PF24681">
    <property type="entry name" value="Kelch_KLHDC2_KLHL20_DRC7"/>
    <property type="match status" value="1"/>
</dbReference>
<dbReference type="PANTHER" id="PTHR37049:SF4">
    <property type="entry name" value="RHODANESE DOMAIN-CONTAINING PROTEIN"/>
    <property type="match status" value="1"/>
</dbReference>
<organism evidence="5 6">
    <name type="scientific">Mortierella alpina</name>
    <name type="common">Oleaginous fungus</name>
    <name type="synonym">Mortierella renispora</name>
    <dbReference type="NCBI Taxonomy" id="64518"/>
    <lineage>
        <taxon>Eukaryota</taxon>
        <taxon>Fungi</taxon>
        <taxon>Fungi incertae sedis</taxon>
        <taxon>Mucoromycota</taxon>
        <taxon>Mortierellomycotina</taxon>
        <taxon>Mortierellomycetes</taxon>
        <taxon>Mortierellales</taxon>
        <taxon>Mortierellaceae</taxon>
        <taxon>Mortierella</taxon>
    </lineage>
</organism>
<evidence type="ECO:0000313" key="6">
    <source>
        <dbReference type="Proteomes" id="UP000717515"/>
    </source>
</evidence>
<keyword evidence="3" id="KW-0732">Signal</keyword>
<feature type="transmembrane region" description="Helical" evidence="2">
    <location>
        <begin position="387"/>
        <end position="406"/>
    </location>
</feature>
<feature type="transmembrane region" description="Helical" evidence="2">
    <location>
        <begin position="532"/>
        <end position="549"/>
    </location>
</feature>
<dbReference type="Gene3D" id="2.120.10.80">
    <property type="entry name" value="Kelch-type beta propeller"/>
    <property type="match status" value="1"/>
</dbReference>
<proteinExistence type="predicted"/>
<dbReference type="PANTHER" id="PTHR37049">
    <property type="entry name" value="PEPTIDASE S41 FAMILY PROTEIN"/>
    <property type="match status" value="1"/>
</dbReference>
<dbReference type="EMBL" id="JAIFTL010000098">
    <property type="protein sequence ID" value="KAG9323511.1"/>
    <property type="molecule type" value="Genomic_DNA"/>
</dbReference>
<evidence type="ECO:0000259" key="4">
    <source>
        <dbReference type="Pfam" id="PF23658"/>
    </source>
</evidence>
<dbReference type="InterPro" id="IPR056186">
    <property type="entry name" value="PDZ_CPAF-rel"/>
</dbReference>
<feature type="domain" description="CPAF-like PDZ" evidence="4">
    <location>
        <begin position="672"/>
        <end position="753"/>
    </location>
</feature>
<feature type="region of interest" description="Disordered" evidence="1">
    <location>
        <begin position="462"/>
        <end position="495"/>
    </location>
</feature>
<keyword evidence="2" id="KW-1133">Transmembrane helix</keyword>
<keyword evidence="2" id="KW-0472">Membrane</keyword>
<dbReference type="Gene3D" id="3.90.226.10">
    <property type="entry name" value="2-enoyl-CoA Hydratase, Chain A, domain 1"/>
    <property type="match status" value="1"/>
</dbReference>
<dbReference type="InterPro" id="IPR015915">
    <property type="entry name" value="Kelch-typ_b-propeller"/>
</dbReference>
<sequence>MSKWSAWRCRPRWSPLLTQISLLLATALFLRSAKAQALIGRAVQEMAFVRAGKFLYVQGGKMVQNDTDQAVLSQLLALDLSTSWRVEFPPWEILAGGRGVNLHSAVATPDNQTLITFALEGDQSALTIATYDIQQKQWLPSISELHSEDILGGMKAVMDPQTEAVYINGANYLYVYNSRSKQQRPELYPPRAFPSRAFASGVYNSARKTIMYLGGYSPSFLYENTTYMSEYATASQTWSIFETQGERPSPRADHCMAASEDGNTIVVFGGRIPPLDYDYSPTIDHTNTAKNFTGTLHVLDVRNREWSQQQSSSPRLYAACIIVGDQFLAWGGFDGTSTVNNTPIIFDLTKQEWVNAYKAPLYYNQGQSAVQPTQQEFPKAKPSNTPAILGGSLGIMAFLALAVLAYQYRKRKSDLETWAQQSSINYSGSTLQFKQSGMATKEFYHSDDSQVRSPHTLAGKMIAGRNPQEPKAMSSSSWEPHRNKNNPHSDGGVSPPFVPYSAFGANTTPAPANSYLPMTVDRVTERMTLSKALLLGAALAAVTCAAPVTHTGGSGSDPCAVLGALPSNQTTYEHVKSCYDSIEFNPAQAKTTLDSLHTLYNDFFVFRDAALTPDLAQPFSSGPVDVLAGVEKIRQKEYTSDFEFHSDLRTLANSFNDAHVTYGPACYSSIAFTQPITLYAPVVNGRQAIRVYEDATNNNFKDCEVLTIDGQEAISYLQSWVDRSTGYSKDAGVRFNYALATFAYDAESKTWSSKRGEFSVRATLPDSPHVSYRLRCDAAKGDINHRVQWTVVPQVEFTDKASFLKNVCERAPTPAPETNLVAKGTKYYKRDHETELKEKLWKETHRREYEAKQRSVLGRRGLGEAVPSPQDFDDAVFVAGNVTAVYQLKSKPHVGVLVVPTMMVETATEVPTIQRYLTQLAERNVTHLIIDTFGNGGGDVSFASLLVQVLFPSQDKSTAAHLARYRASPMTVALAEADLKDTDYSSLFDPETLADKASFTAFKTNPFLVAENITMNGREATYTQEMYINYDLAGVDHTIKHPWTGDASKVTLLTDGQCGSACGMFSDLLVTKHGVKAVAVGGHTNKDLSMFSFAGAAVIGLDQVVDAYEKLKIAPALQRLPYTNTVNVGFIEIYSMNDTMPLEYNPARYIAAHRLDYTPETARNHDQLWAAAAGVAWA</sequence>
<evidence type="ECO:0000256" key="3">
    <source>
        <dbReference type="SAM" id="SignalP"/>
    </source>
</evidence>
<dbReference type="SUPFAM" id="SSF52096">
    <property type="entry name" value="ClpP/crotonase"/>
    <property type="match status" value="1"/>
</dbReference>
<dbReference type="AlphaFoldDB" id="A0A9P8CYK0"/>
<name>A0A9P8CYK0_MORAP</name>
<dbReference type="SUPFAM" id="SSF50965">
    <property type="entry name" value="Galactose oxidase, central domain"/>
    <property type="match status" value="1"/>
</dbReference>
<keyword evidence="2" id="KW-0812">Transmembrane</keyword>
<dbReference type="InterPro" id="IPR011043">
    <property type="entry name" value="Gal_Oxase/kelch_b-propeller"/>
</dbReference>
<protein>
    <recommendedName>
        <fullName evidence="4">CPAF-like PDZ domain-containing protein</fullName>
    </recommendedName>
</protein>
<reference evidence="5" key="1">
    <citation type="submission" date="2021-07" db="EMBL/GenBank/DDBJ databases">
        <title>Draft genome of Mortierella alpina, strain LL118, isolated from an aspen leaf litter sample.</title>
        <authorList>
            <person name="Yang S."/>
            <person name="Vinatzer B.A."/>
        </authorList>
    </citation>
    <scope>NUCLEOTIDE SEQUENCE</scope>
    <source>
        <strain evidence="5">LL118</strain>
    </source>
</reference>
<dbReference type="Pfam" id="PF23658">
    <property type="entry name" value="PDZ_CPAF_rel"/>
    <property type="match status" value="1"/>
</dbReference>
<evidence type="ECO:0000256" key="2">
    <source>
        <dbReference type="SAM" id="Phobius"/>
    </source>
</evidence>
<feature type="signal peptide" evidence="3">
    <location>
        <begin position="1"/>
        <end position="35"/>
    </location>
</feature>
<feature type="chain" id="PRO_5040341593" description="CPAF-like PDZ domain-containing protein" evidence="3">
    <location>
        <begin position="36"/>
        <end position="1178"/>
    </location>
</feature>